<dbReference type="GO" id="GO:0009507">
    <property type="term" value="C:chloroplast"/>
    <property type="evidence" value="ECO:0007669"/>
    <property type="project" value="TreeGrafter"/>
</dbReference>
<organism evidence="2 3">
    <name type="scientific">Rubroshorea leprosula</name>
    <dbReference type="NCBI Taxonomy" id="152421"/>
    <lineage>
        <taxon>Eukaryota</taxon>
        <taxon>Viridiplantae</taxon>
        <taxon>Streptophyta</taxon>
        <taxon>Embryophyta</taxon>
        <taxon>Tracheophyta</taxon>
        <taxon>Spermatophyta</taxon>
        <taxon>Magnoliopsida</taxon>
        <taxon>eudicotyledons</taxon>
        <taxon>Gunneridae</taxon>
        <taxon>Pentapetalae</taxon>
        <taxon>rosids</taxon>
        <taxon>malvids</taxon>
        <taxon>Malvales</taxon>
        <taxon>Dipterocarpaceae</taxon>
        <taxon>Rubroshorea</taxon>
    </lineage>
</organism>
<dbReference type="GO" id="GO:0006108">
    <property type="term" value="P:malate metabolic process"/>
    <property type="evidence" value="ECO:0007669"/>
    <property type="project" value="TreeGrafter"/>
</dbReference>
<dbReference type="Gene3D" id="3.40.50.720">
    <property type="entry name" value="NAD(P)-binding Rossmann-like Domain"/>
    <property type="match status" value="1"/>
</dbReference>
<reference evidence="2 3" key="1">
    <citation type="journal article" date="2021" name="Commun. Biol.">
        <title>The genome of Shorea leprosula (Dipterocarpaceae) highlights the ecological relevance of drought in aseasonal tropical rainforests.</title>
        <authorList>
            <person name="Ng K.K.S."/>
            <person name="Kobayashi M.J."/>
            <person name="Fawcett J.A."/>
            <person name="Hatakeyama M."/>
            <person name="Paape T."/>
            <person name="Ng C.H."/>
            <person name="Ang C.C."/>
            <person name="Tnah L.H."/>
            <person name="Lee C.T."/>
            <person name="Nishiyama T."/>
            <person name="Sese J."/>
            <person name="O'Brien M.J."/>
            <person name="Copetti D."/>
            <person name="Mohd Noor M.I."/>
            <person name="Ong R.C."/>
            <person name="Putra M."/>
            <person name="Sireger I.Z."/>
            <person name="Indrioko S."/>
            <person name="Kosugi Y."/>
            <person name="Izuno A."/>
            <person name="Isagi Y."/>
            <person name="Lee S.L."/>
            <person name="Shimizu K.K."/>
        </authorList>
    </citation>
    <scope>NUCLEOTIDE SEQUENCE [LARGE SCALE GENOMIC DNA]</scope>
    <source>
        <strain evidence="2">214</strain>
    </source>
</reference>
<evidence type="ECO:0000259" key="1">
    <source>
        <dbReference type="Pfam" id="PF03949"/>
    </source>
</evidence>
<name>A0AAV5MXK7_9ROSI</name>
<dbReference type="PANTHER" id="PTHR23406">
    <property type="entry name" value="MALIC ENZYME-RELATED"/>
    <property type="match status" value="1"/>
</dbReference>
<dbReference type="AlphaFoldDB" id="A0AAV5MXK7"/>
<gene>
    <name evidence="2" type="ORF">SLEP1_g59824</name>
</gene>
<dbReference type="GO" id="GO:0051287">
    <property type="term" value="F:NAD binding"/>
    <property type="evidence" value="ECO:0007669"/>
    <property type="project" value="InterPro"/>
</dbReference>
<dbReference type="PANTHER" id="PTHR23406:SF76">
    <property type="entry name" value="NADP-DEPENDENT MALIC ENZYME 4, CHLOROPLASTIC"/>
    <property type="match status" value="1"/>
</dbReference>
<dbReference type="EMBL" id="BPVZ01001237">
    <property type="protein sequence ID" value="GKV53292.1"/>
    <property type="molecule type" value="Genomic_DNA"/>
</dbReference>
<dbReference type="InterPro" id="IPR036291">
    <property type="entry name" value="NAD(P)-bd_dom_sf"/>
</dbReference>
<dbReference type="InterPro" id="IPR012302">
    <property type="entry name" value="Malic_NAD-bd"/>
</dbReference>
<sequence length="82" mass="9133">MPLEEARKKTWLVDSKGLIVKSRLESLQHFKKPWAHDHEPVKELVDAVNGIKPTVFNGTSGVGRTLTKEAVEAMAPLNEKAK</sequence>
<protein>
    <recommendedName>
        <fullName evidence="1">Malic enzyme NAD-binding domain-containing protein</fullName>
    </recommendedName>
</protein>
<dbReference type="SUPFAM" id="SSF51735">
    <property type="entry name" value="NAD(P)-binding Rossmann-fold domains"/>
    <property type="match status" value="1"/>
</dbReference>
<dbReference type="Pfam" id="PF03949">
    <property type="entry name" value="Malic_M"/>
    <property type="match status" value="1"/>
</dbReference>
<comment type="caution">
    <text evidence="2">The sequence shown here is derived from an EMBL/GenBank/DDBJ whole genome shotgun (WGS) entry which is preliminary data.</text>
</comment>
<proteinExistence type="predicted"/>
<accession>A0AAV5MXK7</accession>
<dbReference type="GO" id="GO:0004473">
    <property type="term" value="F:malate dehydrogenase (decarboxylating) (NADP+) activity"/>
    <property type="evidence" value="ECO:0007669"/>
    <property type="project" value="TreeGrafter"/>
</dbReference>
<dbReference type="Proteomes" id="UP001054252">
    <property type="component" value="Unassembled WGS sequence"/>
</dbReference>
<feature type="domain" description="Malic enzyme NAD-binding" evidence="1">
    <location>
        <begin position="3"/>
        <end position="80"/>
    </location>
</feature>
<evidence type="ECO:0000313" key="3">
    <source>
        <dbReference type="Proteomes" id="UP001054252"/>
    </source>
</evidence>
<evidence type="ECO:0000313" key="2">
    <source>
        <dbReference type="EMBL" id="GKV53292.1"/>
    </source>
</evidence>
<keyword evidence="3" id="KW-1185">Reference proteome</keyword>